<organism evidence="2">
    <name type="scientific">Aegilips sp. ZJUH 20220002</name>
    <dbReference type="NCBI Taxonomy" id="2943451"/>
    <lineage>
        <taxon>Eukaryota</taxon>
        <taxon>Metazoa</taxon>
        <taxon>Ecdysozoa</taxon>
        <taxon>Arthropoda</taxon>
        <taxon>Hexapoda</taxon>
        <taxon>Insecta</taxon>
        <taxon>Pterygota</taxon>
        <taxon>Neoptera</taxon>
        <taxon>Endopterygota</taxon>
        <taxon>Hymenoptera</taxon>
        <taxon>Apocrita</taxon>
        <taxon>Proctotrupomorpha</taxon>
        <taxon>Cynipoidea</taxon>
        <taxon>Figitidae</taxon>
        <taxon>Anacharitinae</taxon>
        <taxon>Aegilips</taxon>
    </lineage>
</organism>
<keyword evidence="1" id="KW-1133">Transmembrane helix</keyword>
<feature type="transmembrane region" description="Helical" evidence="1">
    <location>
        <begin position="64"/>
        <end position="85"/>
    </location>
</feature>
<gene>
    <name evidence="2" type="primary">nad6</name>
</gene>
<feature type="transmembrane region" description="Helical" evidence="1">
    <location>
        <begin position="159"/>
        <end position="182"/>
    </location>
</feature>
<evidence type="ECO:0000256" key="1">
    <source>
        <dbReference type="SAM" id="Phobius"/>
    </source>
</evidence>
<feature type="transmembrane region" description="Helical" evidence="1">
    <location>
        <begin position="38"/>
        <end position="58"/>
    </location>
</feature>
<reference evidence="2" key="2">
    <citation type="submission" date="2022-02" db="EMBL/GenBank/DDBJ databases">
        <authorList>
            <person name="Shu X.H."/>
            <person name="Li Z.K."/>
            <person name="Tang P."/>
            <person name="Chen X.X."/>
        </authorList>
    </citation>
    <scope>NUCLEOTIDE SEQUENCE</scope>
</reference>
<sequence>MYMMKIFLEMYYSYFFLLLIFLGLMMLVIPLDKDNLHPLILGLIMLIYSVLVMLMMMMFSSSSFYSFVMFMVIVGGFLILFLYFNSFAINNKIMLKYISLKYIMYKFILIMMIYLMINNQFNDLLSINDSLIEMNFLLNFFYMFDFNLNNDILYIYNKFYFLSLFGIIYLFYSMIIVIKVIYLSNLKTLRQLII</sequence>
<dbReference type="EMBL" id="OM677821">
    <property type="protein sequence ID" value="UZT67420.1"/>
    <property type="molecule type" value="Genomic_DNA"/>
</dbReference>
<accession>A0A9E8G6N5</accession>
<name>A0A9E8G6N5_9HYME</name>
<evidence type="ECO:0000313" key="2">
    <source>
        <dbReference type="EMBL" id="UZT67420.1"/>
    </source>
</evidence>
<geneLocation type="mitochondrion" evidence="2"/>
<protein>
    <submittedName>
        <fullName evidence="2">NADH dehydrogenase subunit 6</fullName>
    </submittedName>
</protein>
<proteinExistence type="predicted"/>
<feature type="transmembrane region" description="Helical" evidence="1">
    <location>
        <begin position="12"/>
        <end position="31"/>
    </location>
</feature>
<keyword evidence="2" id="KW-0496">Mitochondrion</keyword>
<keyword evidence="1" id="KW-0812">Transmembrane</keyword>
<dbReference type="AlphaFoldDB" id="A0A9E8G6N5"/>
<keyword evidence="1" id="KW-0472">Membrane</keyword>
<feature type="transmembrane region" description="Helical" evidence="1">
    <location>
        <begin position="97"/>
        <end position="117"/>
    </location>
</feature>
<reference evidence="2" key="1">
    <citation type="journal article" date="2022" name="Genes (Basel)">
        <title>Novel Gene Rearrangements in the Mitochondrial Genomes of Cynipoid Wasps (Hymenoptera: Cynipoidea).</title>
        <authorList>
            <person name="Shu X."/>
            <person name="Li Z."/>
            <person name="Yuan R."/>
            <person name="Tang P."/>
            <person name="Chen X."/>
        </authorList>
    </citation>
    <scope>NUCLEOTIDE SEQUENCE</scope>
</reference>